<evidence type="ECO:0000313" key="5">
    <source>
        <dbReference type="EMBL" id="QCI04483.1"/>
    </source>
</evidence>
<dbReference type="PANTHER" id="PTHR15893:SF0">
    <property type="entry name" value="LARGE RIBOSOMAL SUBUNIT PROTEIN BL27M"/>
    <property type="match status" value="1"/>
</dbReference>
<organism evidence="5">
    <name type="scientific">Antithamnion hubbsii</name>
    <dbReference type="NCBI Taxonomy" id="1005974"/>
    <lineage>
        <taxon>Eukaryota</taxon>
        <taxon>Rhodophyta</taxon>
        <taxon>Florideophyceae</taxon>
        <taxon>Rhodymeniophycidae</taxon>
        <taxon>Ceramiales</taxon>
        <taxon>Ceramiaceae</taxon>
        <taxon>Antithamnion</taxon>
    </lineage>
</organism>
<name>A0A4D6WLQ0_9FLOR</name>
<keyword evidence="3" id="KW-0687">Ribonucleoprotein</keyword>
<dbReference type="Gene3D" id="2.40.50.100">
    <property type="match status" value="1"/>
</dbReference>
<reference evidence="5" key="2">
    <citation type="submission" date="2019-04" db="EMBL/GenBank/DDBJ databases">
        <authorList>
            <person name="Pasella M."/>
        </authorList>
    </citation>
    <scope>NUCLEOTIDE SEQUENCE</scope>
    <source>
        <strain evidence="5">PD2206</strain>
    </source>
</reference>
<dbReference type="InterPro" id="IPR018261">
    <property type="entry name" value="Ribosomal_bL27_CS"/>
</dbReference>
<dbReference type="NCBIfam" id="TIGR00062">
    <property type="entry name" value="L27"/>
    <property type="match status" value="1"/>
</dbReference>
<protein>
    <submittedName>
        <fullName evidence="5">Ribosomal protein L27</fullName>
    </submittedName>
</protein>
<dbReference type="GO" id="GO:0003735">
    <property type="term" value="F:structural constituent of ribosome"/>
    <property type="evidence" value="ECO:0007669"/>
    <property type="project" value="InterPro"/>
</dbReference>
<keyword evidence="2 5" id="KW-0689">Ribosomal protein</keyword>
<dbReference type="GO" id="GO:0005762">
    <property type="term" value="C:mitochondrial large ribosomal subunit"/>
    <property type="evidence" value="ECO:0007669"/>
    <property type="project" value="TreeGrafter"/>
</dbReference>
<keyword evidence="5" id="KW-0934">Plastid</keyword>
<proteinExistence type="inferred from homology"/>
<accession>A0A4D6WLQ0</accession>
<evidence type="ECO:0000256" key="3">
    <source>
        <dbReference type="ARBA" id="ARBA00023274"/>
    </source>
</evidence>
<sequence>MAHKKGSGSTKNGRDSNSKRLGVKKYGGQKVIPGNIIVRQRGSYFKAGKNVKMGKDFTLFALTQGVIKFESLNHKNRRVSIYNI</sequence>
<dbReference type="AlphaFoldDB" id="A0A4D6WLQ0"/>
<gene>
    <name evidence="5" type="primary">rpl27</name>
</gene>
<dbReference type="EMBL" id="MK814610">
    <property type="protein sequence ID" value="QCI04483.1"/>
    <property type="molecule type" value="Genomic_DNA"/>
</dbReference>
<dbReference type="SUPFAM" id="SSF110324">
    <property type="entry name" value="Ribosomal L27 protein-like"/>
    <property type="match status" value="1"/>
</dbReference>
<feature type="region of interest" description="Disordered" evidence="4">
    <location>
        <begin position="1"/>
        <end position="24"/>
    </location>
</feature>
<dbReference type="PANTHER" id="PTHR15893">
    <property type="entry name" value="RIBOSOMAL PROTEIN L27"/>
    <property type="match status" value="1"/>
</dbReference>
<dbReference type="InterPro" id="IPR001684">
    <property type="entry name" value="Ribosomal_bL27"/>
</dbReference>
<geneLocation type="plastid" evidence="5"/>
<dbReference type="PROSITE" id="PS00831">
    <property type="entry name" value="RIBOSOMAL_L27"/>
    <property type="match status" value="1"/>
</dbReference>
<dbReference type="Pfam" id="PF01016">
    <property type="entry name" value="Ribosomal_L27"/>
    <property type="match status" value="1"/>
</dbReference>
<dbReference type="FunFam" id="2.40.50.100:FF:000060">
    <property type="entry name" value="Apicoplast ribosomal protein L27"/>
    <property type="match status" value="1"/>
</dbReference>
<dbReference type="HAMAP" id="MF_00539">
    <property type="entry name" value="Ribosomal_bL27"/>
    <property type="match status" value="1"/>
</dbReference>
<evidence type="ECO:0000256" key="4">
    <source>
        <dbReference type="SAM" id="MobiDB-lite"/>
    </source>
</evidence>
<dbReference type="GO" id="GO:0006412">
    <property type="term" value="P:translation"/>
    <property type="evidence" value="ECO:0007669"/>
    <property type="project" value="InterPro"/>
</dbReference>
<dbReference type="PRINTS" id="PR00063">
    <property type="entry name" value="RIBOSOMALL27"/>
</dbReference>
<evidence type="ECO:0000256" key="2">
    <source>
        <dbReference type="ARBA" id="ARBA00022980"/>
    </source>
</evidence>
<reference evidence="5" key="1">
    <citation type="journal article" date="2019" name="Mol. Phylogenet. Evol.">
        <title>Morphological evolution and classification of the red algal order Ceramiales inferred using plastid phylogenomics.</title>
        <authorList>
            <person name="Diaz-Tapia P."/>
            <person name="Pasella M.M."/>
            <person name="Verbruggen H."/>
            <person name="Maggs C.A."/>
        </authorList>
    </citation>
    <scope>NUCLEOTIDE SEQUENCE</scope>
    <source>
        <strain evidence="5">PD2206</strain>
    </source>
</reference>
<evidence type="ECO:0000256" key="1">
    <source>
        <dbReference type="ARBA" id="ARBA00010797"/>
    </source>
</evidence>
<comment type="similarity">
    <text evidence="1">Belongs to the bacterial ribosomal protein bL27 family.</text>
</comment>